<comment type="caution">
    <text evidence="3">The sequence shown here is derived from an EMBL/GenBank/DDBJ whole genome shotgun (WGS) entry which is preliminary data.</text>
</comment>
<dbReference type="Gene3D" id="2.60.120.200">
    <property type="match status" value="1"/>
</dbReference>
<organism evidence="3 5">
    <name type="scientific">Polaribacter dokdonensis DSW-5</name>
    <dbReference type="NCBI Taxonomy" id="1300348"/>
    <lineage>
        <taxon>Bacteria</taxon>
        <taxon>Pseudomonadati</taxon>
        <taxon>Bacteroidota</taxon>
        <taxon>Flavobacteriia</taxon>
        <taxon>Flavobacteriales</taxon>
        <taxon>Flavobacteriaceae</taxon>
    </lineage>
</organism>
<name>A0A0N0CF67_9FLAO</name>
<proteinExistence type="predicted"/>
<dbReference type="RefSeq" id="WP_053975293.1">
    <property type="nucleotide sequence ID" value="NZ_FNUE01000001.1"/>
</dbReference>
<dbReference type="OrthoDB" id="1492759at2"/>
<dbReference type="STRING" id="1300348.I602_1014"/>
<accession>A0A0N0CF67</accession>
<feature type="chain" id="PRO_5005845776" description="DUF5689 domain-containing protein" evidence="1">
    <location>
        <begin position="24"/>
        <end position="473"/>
    </location>
</feature>
<feature type="signal peptide" evidence="1">
    <location>
        <begin position="1"/>
        <end position="23"/>
    </location>
</feature>
<dbReference type="PATRIC" id="fig|1300348.6.peg.1014"/>
<keyword evidence="1" id="KW-0732">Signal</keyword>
<gene>
    <name evidence="3" type="ORF">I602_1014</name>
    <name evidence="4" type="ORF">SAMN05444353_0762</name>
</gene>
<evidence type="ECO:0000256" key="1">
    <source>
        <dbReference type="SAM" id="SignalP"/>
    </source>
</evidence>
<dbReference type="PROSITE" id="PS51257">
    <property type="entry name" value="PROKAR_LIPOPROTEIN"/>
    <property type="match status" value="1"/>
</dbReference>
<evidence type="ECO:0000259" key="2">
    <source>
        <dbReference type="Pfam" id="PF18942"/>
    </source>
</evidence>
<reference evidence="4 6" key="2">
    <citation type="submission" date="2016-10" db="EMBL/GenBank/DDBJ databases">
        <authorList>
            <person name="Varghese N."/>
            <person name="Submissions S."/>
        </authorList>
    </citation>
    <scope>NUCLEOTIDE SEQUENCE [LARGE SCALE GENOMIC DNA]</scope>
    <source>
        <strain evidence="4 6">DSW-5</strain>
    </source>
</reference>
<dbReference type="EMBL" id="FNUE01000001">
    <property type="protein sequence ID" value="SEE10999.1"/>
    <property type="molecule type" value="Genomic_DNA"/>
</dbReference>
<dbReference type="Proteomes" id="UP000183071">
    <property type="component" value="Unassembled WGS sequence"/>
</dbReference>
<evidence type="ECO:0000313" key="4">
    <source>
        <dbReference type="EMBL" id="SEE10999.1"/>
    </source>
</evidence>
<reference evidence="3 5" key="1">
    <citation type="submission" date="2015-07" db="EMBL/GenBank/DDBJ databases">
        <title>Genome of Polaribacter dokdonenesis DSW-5, isolated from seawater off Dokdo in Korea.</title>
        <authorList>
            <person name="Yoon K."/>
            <person name="Song J.Y."/>
            <person name="Kim J.F."/>
        </authorList>
    </citation>
    <scope>NUCLEOTIDE SEQUENCE [LARGE SCALE GENOMIC DNA]</scope>
    <source>
        <strain evidence="3 5">DSW-5</strain>
    </source>
</reference>
<evidence type="ECO:0000313" key="5">
    <source>
        <dbReference type="Proteomes" id="UP000037716"/>
    </source>
</evidence>
<sequence length="473" mass="51005">MKTNKTIILLLALVASISFTSCVEDGDFTVPQSIGAEENAAVETIEAELADPNSGLTEISIANLAGLVVNGQATEITSNIVVKGYVTSSDETGNFYKEFFIQDKPENPTAAIKVALELVDSYNKFNIGREVYVRLNGLYVGEVRSGDGVATIGGDKNDDGDEVENLSLNQLDTQLFRSSNTETIVPLSVKFSEINDSHIGMFIQVDNAQFPTTLAGKTYVDANDQFDTQRTLQSCDGFGFTTFILETSAFASFKFATLPAGGGSIAGVVSKTFNGSDLVLALNSNADVDMSGSRCTPLDINDFSVIVEEDFDSGVDNSTFNFPGWTNFAEEGSELWTEQVFSGNGYAEFSSFRSGDDVNIAWLISPSIDMDAQTNEFLNFQVAQHHLDSVDNTLELFVSTDYDGSNVAAATWQPVSANLPVPSDSWYAFKDSGLVDLSTYTGTLYVGFKVTGSGNDDTLDGAYMIDDFKVLAQ</sequence>
<dbReference type="Proteomes" id="UP000037716">
    <property type="component" value="Unassembled WGS sequence"/>
</dbReference>
<dbReference type="EMBL" id="LGBR01000001">
    <property type="protein sequence ID" value="KOY51454.1"/>
    <property type="molecule type" value="Genomic_DNA"/>
</dbReference>
<evidence type="ECO:0000313" key="6">
    <source>
        <dbReference type="Proteomes" id="UP000183071"/>
    </source>
</evidence>
<protein>
    <recommendedName>
        <fullName evidence="2">DUF5689 domain-containing protein</fullName>
    </recommendedName>
</protein>
<dbReference type="InterPro" id="IPR043744">
    <property type="entry name" value="DUF5689"/>
</dbReference>
<dbReference type="AlphaFoldDB" id="A0A0N0CF67"/>
<evidence type="ECO:0000313" key="3">
    <source>
        <dbReference type="EMBL" id="KOY51454.1"/>
    </source>
</evidence>
<feature type="domain" description="DUF5689" evidence="2">
    <location>
        <begin position="57"/>
        <end position="288"/>
    </location>
</feature>
<keyword evidence="6" id="KW-1185">Reference proteome</keyword>
<dbReference type="Pfam" id="PF18942">
    <property type="entry name" value="DUF5689"/>
    <property type="match status" value="1"/>
</dbReference>